<dbReference type="PANTHER" id="PTHR12649">
    <property type="entry name" value="PEPTIDYL-TRNA HYDROLASE 2"/>
    <property type="match status" value="1"/>
</dbReference>
<evidence type="ECO:0000256" key="2">
    <source>
        <dbReference type="ARBA" id="ARBA00022801"/>
    </source>
</evidence>
<reference evidence="5 6" key="1">
    <citation type="submission" date="2021-06" db="EMBL/GenBank/DDBJ databases">
        <title>Caerostris extrusa draft genome.</title>
        <authorList>
            <person name="Kono N."/>
            <person name="Arakawa K."/>
        </authorList>
    </citation>
    <scope>NUCLEOTIDE SEQUENCE [LARGE SCALE GENOMIC DNA]</scope>
</reference>
<keyword evidence="2 5" id="KW-0378">Hydrolase</keyword>
<proteinExistence type="inferred from homology"/>
<dbReference type="Pfam" id="PF01981">
    <property type="entry name" value="PTH2"/>
    <property type="match status" value="1"/>
</dbReference>
<comment type="similarity">
    <text evidence="3">Belongs to the PTH2 family.</text>
</comment>
<evidence type="ECO:0000256" key="3">
    <source>
        <dbReference type="ARBA" id="ARBA00038050"/>
    </source>
</evidence>
<dbReference type="NCBIfam" id="NF003314">
    <property type="entry name" value="PRK04322.1"/>
    <property type="match status" value="1"/>
</dbReference>
<dbReference type="PANTHER" id="PTHR12649:SF11">
    <property type="entry name" value="PEPTIDYL-TRNA HYDROLASE 2, MITOCHONDRIAL"/>
    <property type="match status" value="1"/>
</dbReference>
<accession>A0AAV4N0Z6</accession>
<name>A0AAV4N0Z6_CAEEX</name>
<evidence type="ECO:0000256" key="1">
    <source>
        <dbReference type="ARBA" id="ARBA00013260"/>
    </source>
</evidence>
<dbReference type="GO" id="GO:0005829">
    <property type="term" value="C:cytosol"/>
    <property type="evidence" value="ECO:0007669"/>
    <property type="project" value="TreeGrafter"/>
</dbReference>
<evidence type="ECO:0000313" key="5">
    <source>
        <dbReference type="EMBL" id="GIX77525.1"/>
    </source>
</evidence>
<keyword evidence="6" id="KW-1185">Reference proteome</keyword>
<dbReference type="GO" id="GO:0004045">
    <property type="term" value="F:peptidyl-tRNA hydrolase activity"/>
    <property type="evidence" value="ECO:0007669"/>
    <property type="project" value="UniProtKB-EC"/>
</dbReference>
<dbReference type="EC" id="3.1.1.29" evidence="1"/>
<dbReference type="EMBL" id="BPLR01002762">
    <property type="protein sequence ID" value="GIX77525.1"/>
    <property type="molecule type" value="Genomic_DNA"/>
</dbReference>
<organism evidence="5 6">
    <name type="scientific">Caerostris extrusa</name>
    <name type="common">Bark spider</name>
    <name type="synonym">Caerostris bankana</name>
    <dbReference type="NCBI Taxonomy" id="172846"/>
    <lineage>
        <taxon>Eukaryota</taxon>
        <taxon>Metazoa</taxon>
        <taxon>Ecdysozoa</taxon>
        <taxon>Arthropoda</taxon>
        <taxon>Chelicerata</taxon>
        <taxon>Arachnida</taxon>
        <taxon>Araneae</taxon>
        <taxon>Araneomorphae</taxon>
        <taxon>Entelegynae</taxon>
        <taxon>Araneoidea</taxon>
        <taxon>Araneidae</taxon>
        <taxon>Caerostris</taxon>
    </lineage>
</organism>
<dbReference type="Proteomes" id="UP001054945">
    <property type="component" value="Unassembled WGS sequence"/>
</dbReference>
<protein>
    <recommendedName>
        <fullName evidence="1">peptidyl-tRNA hydrolase</fullName>
        <ecNumber evidence="1">3.1.1.29</ecNumber>
    </recommendedName>
</protein>
<dbReference type="InterPro" id="IPR023476">
    <property type="entry name" value="Pep_tRNA_hydro_II_dom_sf"/>
</dbReference>
<gene>
    <name evidence="5" type="primary">PTRH2</name>
    <name evidence="5" type="ORF">CEXT_2551</name>
</gene>
<comment type="caution">
    <text evidence="5">The sequence shown here is derived from an EMBL/GenBank/DDBJ whole genome shotgun (WGS) entry which is preliminary data.</text>
</comment>
<sequence length="163" mass="17833">MGIFSFGTGFISGYLFRNSTFGSSLGNKLFAAYKLLKNENLGDYKLVLVVRDDLKMGQGKIAAQCSHASVMAYKYATSYDPEVARLWETFAQAKVVLKVSNEKTFYFNFSLNLYEAAKKYGLSTSLVCDSGRTQVDPGSKTVIAIGPGASQVINKITGHLKLL</sequence>
<evidence type="ECO:0000256" key="4">
    <source>
        <dbReference type="ARBA" id="ARBA00048707"/>
    </source>
</evidence>
<dbReference type="Gene3D" id="3.40.1490.10">
    <property type="entry name" value="Bit1"/>
    <property type="match status" value="1"/>
</dbReference>
<dbReference type="NCBIfam" id="TIGR00283">
    <property type="entry name" value="arch_pth2"/>
    <property type="match status" value="1"/>
</dbReference>
<dbReference type="FunFam" id="3.40.1490.10:FF:000001">
    <property type="entry name" value="Peptidyl-tRNA hydrolase 2"/>
    <property type="match status" value="1"/>
</dbReference>
<dbReference type="AlphaFoldDB" id="A0AAV4N0Z6"/>
<dbReference type="SUPFAM" id="SSF102462">
    <property type="entry name" value="Peptidyl-tRNA hydrolase II"/>
    <property type="match status" value="1"/>
</dbReference>
<dbReference type="InterPro" id="IPR002833">
    <property type="entry name" value="PTH2"/>
</dbReference>
<comment type="catalytic activity">
    <reaction evidence="4">
        <text>an N-acyl-L-alpha-aminoacyl-tRNA + H2O = an N-acyl-L-amino acid + a tRNA + H(+)</text>
        <dbReference type="Rhea" id="RHEA:54448"/>
        <dbReference type="Rhea" id="RHEA-COMP:10123"/>
        <dbReference type="Rhea" id="RHEA-COMP:13883"/>
        <dbReference type="ChEBI" id="CHEBI:15377"/>
        <dbReference type="ChEBI" id="CHEBI:15378"/>
        <dbReference type="ChEBI" id="CHEBI:59874"/>
        <dbReference type="ChEBI" id="CHEBI:78442"/>
        <dbReference type="ChEBI" id="CHEBI:138191"/>
        <dbReference type="EC" id="3.1.1.29"/>
    </reaction>
</comment>
<evidence type="ECO:0000313" key="6">
    <source>
        <dbReference type="Proteomes" id="UP001054945"/>
    </source>
</evidence>
<dbReference type="CDD" id="cd02430">
    <property type="entry name" value="PTH2"/>
    <property type="match status" value="1"/>
</dbReference>